<evidence type="ECO:0000256" key="1">
    <source>
        <dbReference type="SAM" id="Phobius"/>
    </source>
</evidence>
<protein>
    <submittedName>
        <fullName evidence="2">Putative Holin-X, holin superfamily III</fullName>
    </submittedName>
</protein>
<feature type="transmembrane region" description="Helical" evidence="1">
    <location>
        <begin position="83"/>
        <end position="104"/>
    </location>
</feature>
<organism evidence="2 3">
    <name type="scientific">Sphingomonas jatrophae</name>
    <dbReference type="NCBI Taxonomy" id="1166337"/>
    <lineage>
        <taxon>Bacteria</taxon>
        <taxon>Pseudomonadati</taxon>
        <taxon>Pseudomonadota</taxon>
        <taxon>Alphaproteobacteria</taxon>
        <taxon>Sphingomonadales</taxon>
        <taxon>Sphingomonadaceae</taxon>
        <taxon>Sphingomonas</taxon>
    </lineage>
</organism>
<keyword evidence="1" id="KW-0812">Transmembrane</keyword>
<accession>A0A1I6JMJ9</accession>
<name>A0A1I6JMJ9_9SPHN</name>
<dbReference type="Pfam" id="PF07332">
    <property type="entry name" value="Phage_holin_3_6"/>
    <property type="match status" value="1"/>
</dbReference>
<evidence type="ECO:0000313" key="2">
    <source>
        <dbReference type="EMBL" id="SFR80202.1"/>
    </source>
</evidence>
<dbReference type="RefSeq" id="WP_093310291.1">
    <property type="nucleotide sequence ID" value="NZ_FOZG01000001.1"/>
</dbReference>
<keyword evidence="1" id="KW-0472">Membrane</keyword>
<dbReference type="InterPro" id="IPR009937">
    <property type="entry name" value="Phage_holin_3_6"/>
</dbReference>
<dbReference type="STRING" id="1166337.SAMN05192580_0540"/>
<dbReference type="OrthoDB" id="7595734at2"/>
<dbReference type="AlphaFoldDB" id="A0A1I6JMJ9"/>
<sequence length="116" mass="11909">MLAPSDDLDQAGLGTLLGRLVDDGKRYARAEVNLQLATVKARVNRSKLAVGLLGGAVLLVLAAVIVLVQALGELLAWWLAPPGGYAAAAVITLVLAYILVRVALGSLATAAKAPLE</sequence>
<keyword evidence="3" id="KW-1185">Reference proteome</keyword>
<feature type="transmembrane region" description="Helical" evidence="1">
    <location>
        <begin position="48"/>
        <end position="71"/>
    </location>
</feature>
<evidence type="ECO:0000313" key="3">
    <source>
        <dbReference type="Proteomes" id="UP000198824"/>
    </source>
</evidence>
<keyword evidence="1" id="KW-1133">Transmembrane helix</keyword>
<reference evidence="2 3" key="1">
    <citation type="submission" date="2016-10" db="EMBL/GenBank/DDBJ databases">
        <authorList>
            <person name="de Groot N.N."/>
        </authorList>
    </citation>
    <scope>NUCLEOTIDE SEQUENCE [LARGE SCALE GENOMIC DNA]</scope>
    <source>
        <strain evidence="2 3">S5-249</strain>
    </source>
</reference>
<dbReference type="EMBL" id="FOZG01000001">
    <property type="protein sequence ID" value="SFR80202.1"/>
    <property type="molecule type" value="Genomic_DNA"/>
</dbReference>
<proteinExistence type="predicted"/>
<gene>
    <name evidence="2" type="ORF">SAMN05192580_0540</name>
</gene>
<dbReference type="Proteomes" id="UP000198824">
    <property type="component" value="Unassembled WGS sequence"/>
</dbReference>